<name>A0ACC2BQ86_DIPCM</name>
<evidence type="ECO:0000313" key="1">
    <source>
        <dbReference type="EMBL" id="KAJ7531906.1"/>
    </source>
</evidence>
<keyword evidence="2" id="KW-1185">Reference proteome</keyword>
<sequence length="512" mass="56462">MAVSEDFPVGLRVMVVDDDPVCLLILQRMLHQCRYRVTTCSCATQAYTMLRERQDTFDLVISDVYMPDMDGFRLLELIGLELDLPVIMMSANGETSLVMKGITHGACDYLLKPVRIEELRNIWQHVVRKKGTFDFNRDNCSIDWDSNKTLVEVQSEDHGSRKRKGNIELSDAMIEDANSLKKARVVWSSELHKKFVNAVNQLGIDTVEPSPCLFDSIICLFTEAVPKSIMEIMRIQGLTRENVASHLQKYRLGLKRLCGIRVERLPVASFQASENGQCGGKMQIQSGGSVSASGSNVSSNVGVFGRSLNQLDRGTLAALAQLQATQQRQFGVNEAQQLGDSGKLCLEHLFAGGTSQEETSSSGLQRMSSLELDLLMQQVHQGMAPRQQQVLASGDLVDLSIVKSEVEAGGCENMAMQSHQRDPMPNSLQHFTEQPLGSHPVEPEGDVSAFDLSRLDGSFDEAILLPSPCRLADSDCPEPGIFTFPDPCAGISSFIHPSPHDFSSFLDEILPP</sequence>
<reference evidence="2" key="1">
    <citation type="journal article" date="2024" name="Proc. Natl. Acad. Sci. U.S.A.">
        <title>Extraordinary preservation of gene collinearity over three hundred million years revealed in homosporous lycophytes.</title>
        <authorList>
            <person name="Li C."/>
            <person name="Wickell D."/>
            <person name="Kuo L.Y."/>
            <person name="Chen X."/>
            <person name="Nie B."/>
            <person name="Liao X."/>
            <person name="Peng D."/>
            <person name="Ji J."/>
            <person name="Jenkins J."/>
            <person name="Williams M."/>
            <person name="Shu S."/>
            <person name="Plott C."/>
            <person name="Barry K."/>
            <person name="Rajasekar S."/>
            <person name="Grimwood J."/>
            <person name="Han X."/>
            <person name="Sun S."/>
            <person name="Hou Z."/>
            <person name="He W."/>
            <person name="Dai G."/>
            <person name="Sun C."/>
            <person name="Schmutz J."/>
            <person name="Leebens-Mack J.H."/>
            <person name="Li F.W."/>
            <person name="Wang L."/>
        </authorList>
    </citation>
    <scope>NUCLEOTIDE SEQUENCE [LARGE SCALE GENOMIC DNA]</scope>
    <source>
        <strain evidence="2">cv. PW_Plant_1</strain>
    </source>
</reference>
<organism evidence="1 2">
    <name type="scientific">Diphasiastrum complanatum</name>
    <name type="common">Issler's clubmoss</name>
    <name type="synonym">Lycopodium complanatum</name>
    <dbReference type="NCBI Taxonomy" id="34168"/>
    <lineage>
        <taxon>Eukaryota</taxon>
        <taxon>Viridiplantae</taxon>
        <taxon>Streptophyta</taxon>
        <taxon>Embryophyta</taxon>
        <taxon>Tracheophyta</taxon>
        <taxon>Lycopodiopsida</taxon>
        <taxon>Lycopodiales</taxon>
        <taxon>Lycopodiaceae</taxon>
        <taxon>Lycopodioideae</taxon>
        <taxon>Diphasiastrum</taxon>
    </lineage>
</organism>
<dbReference type="Proteomes" id="UP001162992">
    <property type="component" value="Chromosome 14"/>
</dbReference>
<comment type="caution">
    <text evidence="1">The sequence shown here is derived from an EMBL/GenBank/DDBJ whole genome shotgun (WGS) entry which is preliminary data.</text>
</comment>
<evidence type="ECO:0000313" key="2">
    <source>
        <dbReference type="Proteomes" id="UP001162992"/>
    </source>
</evidence>
<dbReference type="EMBL" id="CM055105">
    <property type="protein sequence ID" value="KAJ7531906.1"/>
    <property type="molecule type" value="Genomic_DNA"/>
</dbReference>
<proteinExistence type="predicted"/>
<accession>A0ACC2BQ86</accession>
<gene>
    <name evidence="1" type="ORF">O6H91_14G063800</name>
</gene>
<protein>
    <submittedName>
        <fullName evidence="1">Uncharacterized protein</fullName>
    </submittedName>
</protein>